<dbReference type="NCBIfam" id="TIGR00634">
    <property type="entry name" value="recN"/>
    <property type="match status" value="1"/>
</dbReference>
<evidence type="ECO:0000256" key="10">
    <source>
        <dbReference type="SAM" id="Coils"/>
    </source>
</evidence>
<dbReference type="GO" id="GO:0005524">
    <property type="term" value="F:ATP binding"/>
    <property type="evidence" value="ECO:0007669"/>
    <property type="project" value="UniProtKB-KW"/>
</dbReference>
<dbReference type="SUPFAM" id="SSF52540">
    <property type="entry name" value="P-loop containing nucleoside triphosphate hydrolases"/>
    <property type="match status" value="1"/>
</dbReference>
<evidence type="ECO:0000256" key="6">
    <source>
        <dbReference type="ARBA" id="ARBA00022840"/>
    </source>
</evidence>
<dbReference type="Proteomes" id="UP000593890">
    <property type="component" value="Chromosome"/>
</dbReference>
<dbReference type="Gene3D" id="3.40.50.300">
    <property type="entry name" value="P-loop containing nucleotide triphosphate hydrolases"/>
    <property type="match status" value="2"/>
</dbReference>
<gene>
    <name evidence="12" type="primary">recN</name>
    <name evidence="12" type="ORF">C12CBH8_11360</name>
</gene>
<dbReference type="GO" id="GO:0006281">
    <property type="term" value="P:DNA repair"/>
    <property type="evidence" value="ECO:0007669"/>
    <property type="project" value="UniProtKB-KW"/>
</dbReference>
<organism evidence="12 13">
    <name type="scientific">Solibaculum mannosilyticum</name>
    <dbReference type="NCBI Taxonomy" id="2780922"/>
    <lineage>
        <taxon>Bacteria</taxon>
        <taxon>Bacillati</taxon>
        <taxon>Bacillota</taxon>
        <taxon>Clostridia</taxon>
        <taxon>Eubacteriales</taxon>
        <taxon>Oscillospiraceae</taxon>
        <taxon>Solibaculum</taxon>
    </lineage>
</organism>
<dbReference type="EMBL" id="AP023321">
    <property type="protein sequence ID" value="BCI60497.1"/>
    <property type="molecule type" value="Genomic_DNA"/>
</dbReference>
<dbReference type="InterPro" id="IPR027417">
    <property type="entry name" value="P-loop_NTPase"/>
</dbReference>
<name>A0A7I8D139_9FIRM</name>
<dbReference type="GO" id="GO:0043590">
    <property type="term" value="C:bacterial nucleoid"/>
    <property type="evidence" value="ECO:0007669"/>
    <property type="project" value="TreeGrafter"/>
</dbReference>
<evidence type="ECO:0000256" key="2">
    <source>
        <dbReference type="ARBA" id="ARBA00009441"/>
    </source>
</evidence>
<evidence type="ECO:0000256" key="3">
    <source>
        <dbReference type="ARBA" id="ARBA00021315"/>
    </source>
</evidence>
<protein>
    <recommendedName>
        <fullName evidence="3 9">DNA repair protein RecN</fullName>
    </recommendedName>
    <alternativeName>
        <fullName evidence="8 9">Recombination protein N</fullName>
    </alternativeName>
</protein>
<dbReference type="CDD" id="cd03241">
    <property type="entry name" value="ABC_RecN"/>
    <property type="match status" value="2"/>
</dbReference>
<dbReference type="FunFam" id="3.40.50.300:FF:000356">
    <property type="entry name" value="DNA repair protein RecN"/>
    <property type="match status" value="1"/>
</dbReference>
<keyword evidence="13" id="KW-1185">Reference proteome</keyword>
<reference evidence="13" key="1">
    <citation type="submission" date="2020-07" db="EMBL/GenBank/DDBJ databases">
        <title>Complete genome sequencing of Clostridia bacterium strain 12CBH8.</title>
        <authorList>
            <person name="Sakamoto M."/>
            <person name="Murakami T."/>
            <person name="Mori H."/>
        </authorList>
    </citation>
    <scope>NUCLEOTIDE SEQUENCE [LARGE SCALE GENOMIC DNA]</scope>
    <source>
        <strain evidence="13">12CBH8</strain>
    </source>
</reference>
<dbReference type="GO" id="GO:0006310">
    <property type="term" value="P:DNA recombination"/>
    <property type="evidence" value="ECO:0007669"/>
    <property type="project" value="InterPro"/>
</dbReference>
<evidence type="ECO:0000259" key="11">
    <source>
        <dbReference type="Pfam" id="PF02463"/>
    </source>
</evidence>
<dbReference type="KEGG" id="sman:C12CBH8_11360"/>
<keyword evidence="5 9" id="KW-0227">DNA damage</keyword>
<keyword evidence="4" id="KW-0547">Nucleotide-binding</keyword>
<evidence type="ECO:0000256" key="5">
    <source>
        <dbReference type="ARBA" id="ARBA00022763"/>
    </source>
</evidence>
<evidence type="ECO:0000256" key="4">
    <source>
        <dbReference type="ARBA" id="ARBA00022741"/>
    </source>
</evidence>
<evidence type="ECO:0000256" key="8">
    <source>
        <dbReference type="ARBA" id="ARBA00033408"/>
    </source>
</evidence>
<dbReference type="InterPro" id="IPR003395">
    <property type="entry name" value="RecF/RecN/SMC_N"/>
</dbReference>
<evidence type="ECO:0000313" key="12">
    <source>
        <dbReference type="EMBL" id="BCI60497.1"/>
    </source>
</evidence>
<keyword evidence="10" id="KW-0175">Coiled coil</keyword>
<evidence type="ECO:0000256" key="1">
    <source>
        <dbReference type="ARBA" id="ARBA00003618"/>
    </source>
</evidence>
<comment type="similarity">
    <text evidence="2 9">Belongs to the RecN family.</text>
</comment>
<dbReference type="RefSeq" id="WP_099321968.1">
    <property type="nucleotide sequence ID" value="NZ_AP023321.1"/>
</dbReference>
<dbReference type="GO" id="GO:0009432">
    <property type="term" value="P:SOS response"/>
    <property type="evidence" value="ECO:0007669"/>
    <property type="project" value="TreeGrafter"/>
</dbReference>
<dbReference type="Pfam" id="PF02463">
    <property type="entry name" value="SMC_N"/>
    <property type="match status" value="1"/>
</dbReference>
<sequence length="559" mass="61831">MLQNLHIENIAVIERADILFSSGLNALTGETGAGKSIVIDAINAILGHRTSKEIIRSGADKARVSALFCDLSSTALSALEQLGFECDEDGMLLIQRDISTGGKGLCRIGGQPATLSILRELGSSLINIHGQHDNQALLSPERHMQYLDRLGDYQNQLEDYREAFRNLCAVKKELSGFQMDEAEKARRIDLLQYQIDELEAADIQLGEREYLSEQRALIVNAERIVRSVEEARISIGGTEDDSGAAQLMERAADALSSIVEVYPDLEELAKRVQDIAYEVSDVSDELRDKSRQMECDPDDLDTIEERLDVLYRLGCKYGETEEEMLDFLKGAKAELESIEQADERLEQLKRQLEEATEQAKTLALQVSQGRRKAAILLEKQVKDQLTFLDMPGVTFEAAFHPCALYADGAETMEFLISVNQGEPPKALAKIASGGELSRIMLAIKTALADKDDIDTLIFDEVDTGISGRAAQKVGQKLHQIAESRQVICVTHSAQIAALANSHLLIEKQVREGRTYTQVTRMELAQRVQEIARIIGGESITPVSLQNAQEMLDLGQQTSN</sequence>
<dbReference type="FunFam" id="3.40.50.300:FF:000319">
    <property type="entry name" value="DNA repair protein RecN"/>
    <property type="match status" value="1"/>
</dbReference>
<dbReference type="PIRSF" id="PIRSF003128">
    <property type="entry name" value="RecN"/>
    <property type="match status" value="1"/>
</dbReference>
<dbReference type="PANTHER" id="PTHR11059">
    <property type="entry name" value="DNA REPAIR PROTEIN RECN"/>
    <property type="match status" value="1"/>
</dbReference>
<feature type="domain" description="RecF/RecN/SMC N-terminal" evidence="11">
    <location>
        <begin position="2"/>
        <end position="507"/>
    </location>
</feature>
<accession>A0A7I8D139</accession>
<evidence type="ECO:0000313" key="13">
    <source>
        <dbReference type="Proteomes" id="UP000593890"/>
    </source>
</evidence>
<proteinExistence type="inferred from homology"/>
<comment type="function">
    <text evidence="1 9">May be involved in recombinational repair of damaged DNA.</text>
</comment>
<dbReference type="InterPro" id="IPR004604">
    <property type="entry name" value="DNA_recomb/repair_RecN"/>
</dbReference>
<evidence type="ECO:0000256" key="9">
    <source>
        <dbReference type="PIRNR" id="PIRNR003128"/>
    </source>
</evidence>
<dbReference type="PANTHER" id="PTHR11059:SF0">
    <property type="entry name" value="DNA REPAIR PROTEIN RECN"/>
    <property type="match status" value="1"/>
</dbReference>
<feature type="coiled-coil region" evidence="10">
    <location>
        <begin position="328"/>
        <end position="372"/>
    </location>
</feature>
<keyword evidence="7 9" id="KW-0234">DNA repair</keyword>
<keyword evidence="6" id="KW-0067">ATP-binding</keyword>
<dbReference type="AlphaFoldDB" id="A0A7I8D139"/>
<evidence type="ECO:0000256" key="7">
    <source>
        <dbReference type="ARBA" id="ARBA00023204"/>
    </source>
</evidence>